<dbReference type="PROSITE" id="PS00958">
    <property type="entry name" value="TRANSALDOLASE_2"/>
    <property type="match status" value="1"/>
</dbReference>
<gene>
    <name evidence="3" type="ORF">QYG89_09950</name>
</gene>
<evidence type="ECO:0000256" key="1">
    <source>
        <dbReference type="ARBA" id="ARBA00004496"/>
    </source>
</evidence>
<dbReference type="RefSeq" id="WP_404316859.1">
    <property type="nucleotide sequence ID" value="NZ_JAUIYO010000006.1"/>
</dbReference>
<keyword evidence="4" id="KW-1185">Reference proteome</keyword>
<dbReference type="PANTHER" id="PTHR10683:SF36">
    <property type="entry name" value="TRANSALDOLASE"/>
    <property type="match status" value="1"/>
</dbReference>
<keyword evidence="3" id="KW-0456">Lyase</keyword>
<organism evidence="3 4">
    <name type="scientific">Bacillus lumedeiriae</name>
    <dbReference type="NCBI Taxonomy" id="3058829"/>
    <lineage>
        <taxon>Bacteria</taxon>
        <taxon>Bacillati</taxon>
        <taxon>Bacillota</taxon>
        <taxon>Bacilli</taxon>
        <taxon>Bacillales</taxon>
        <taxon>Bacillaceae</taxon>
        <taxon>Bacillus</taxon>
    </lineage>
</organism>
<dbReference type="Proteomes" id="UP001619911">
    <property type="component" value="Unassembled WGS sequence"/>
</dbReference>
<dbReference type="InterPro" id="IPR001585">
    <property type="entry name" value="TAL/FSA"/>
</dbReference>
<keyword evidence="2" id="KW-0704">Schiff base</keyword>
<dbReference type="InterPro" id="IPR018225">
    <property type="entry name" value="Transaldolase_AS"/>
</dbReference>
<sequence length="261" mass="28970">MIIVDWSGRQVPQRKSTWECSKADKKEKGVAKMLLVIDSANVEEIKELVEYYPVDGVTTNPSIIVKEKKGFVELLGEIREAIGNERELFVQTLTFKAEEMVEEAKHIRETVQGNVVIKIPVTHEGIKAIKALKAEGIRTMATTIYTPLQGYLAAKAGASYVTPYVNRIDNLAGNGVNVVKEMIQMLEKHQLNSQVLAASFKNVQQVHDVCLYGVHGVTAAPAIIKDFLAHPATEANVKVFSEDWQKAYGEKSVITTTTIRM</sequence>
<dbReference type="InterPro" id="IPR013785">
    <property type="entry name" value="Aldolase_TIM"/>
</dbReference>
<dbReference type="Pfam" id="PF00923">
    <property type="entry name" value="TAL_FSA"/>
    <property type="match status" value="1"/>
</dbReference>
<dbReference type="SUPFAM" id="SSF51569">
    <property type="entry name" value="Aldolase"/>
    <property type="match status" value="1"/>
</dbReference>
<dbReference type="EC" id="4.1.2.-" evidence="3"/>
<comment type="subcellular location">
    <subcellularLocation>
        <location evidence="1">Cytoplasm</location>
    </subcellularLocation>
</comment>
<proteinExistence type="predicted"/>
<name>A0ABW8I9Z7_9BACI</name>
<comment type="caution">
    <text evidence="3">The sequence shown here is derived from an EMBL/GenBank/DDBJ whole genome shotgun (WGS) entry which is preliminary data.</text>
</comment>
<dbReference type="GO" id="GO:0016829">
    <property type="term" value="F:lyase activity"/>
    <property type="evidence" value="ECO:0007669"/>
    <property type="project" value="UniProtKB-KW"/>
</dbReference>
<accession>A0ABW8I9Z7</accession>
<evidence type="ECO:0000313" key="4">
    <source>
        <dbReference type="Proteomes" id="UP001619911"/>
    </source>
</evidence>
<dbReference type="PANTHER" id="PTHR10683">
    <property type="entry name" value="TRANSALDOLASE"/>
    <property type="match status" value="1"/>
</dbReference>
<dbReference type="NCBIfam" id="NF009299">
    <property type="entry name" value="PRK12656.1"/>
    <property type="match status" value="1"/>
</dbReference>
<dbReference type="EMBL" id="JAUIYO010000006">
    <property type="protein sequence ID" value="MFK2825984.1"/>
    <property type="molecule type" value="Genomic_DNA"/>
</dbReference>
<evidence type="ECO:0000313" key="3">
    <source>
        <dbReference type="EMBL" id="MFK2825984.1"/>
    </source>
</evidence>
<evidence type="ECO:0000256" key="2">
    <source>
        <dbReference type="ARBA" id="ARBA00023270"/>
    </source>
</evidence>
<protein>
    <submittedName>
        <fullName evidence="3">Fructose-6-phosphate aldolase</fullName>
        <ecNumber evidence="3">4.1.2.-</ecNumber>
    </submittedName>
</protein>
<dbReference type="PROSITE" id="PS01054">
    <property type="entry name" value="TRANSALDOLASE_1"/>
    <property type="match status" value="1"/>
</dbReference>
<dbReference type="InterPro" id="IPR033919">
    <property type="entry name" value="TSA/FSA_arc/bac"/>
</dbReference>
<dbReference type="Gene3D" id="3.20.20.70">
    <property type="entry name" value="Aldolase class I"/>
    <property type="match status" value="1"/>
</dbReference>
<reference evidence="3 4" key="1">
    <citation type="submission" date="2023-07" db="EMBL/GenBank/DDBJ databases">
        <title>Bacillus lucianemedeirus sp. nov, a new species isolated from an immunobiological production facility.</title>
        <authorList>
            <person name="Costa L.V."/>
            <person name="Miranda R.V.S.L."/>
            <person name="Brandao M.L.L."/>
            <person name="Reis C.M.F."/>
            <person name="Frazao A.M."/>
            <person name="Cruz F.V."/>
            <person name="Baio P.V.P."/>
            <person name="Veras J.F.C."/>
            <person name="Ramos J.N."/>
            <person name="Vieira V."/>
        </authorList>
    </citation>
    <scope>NUCLEOTIDE SEQUENCE [LARGE SCALE GENOMIC DNA]</scope>
    <source>
        <strain evidence="3 4">B190/17</strain>
    </source>
</reference>
<dbReference type="CDD" id="cd00956">
    <property type="entry name" value="Transaldolase_FSA"/>
    <property type="match status" value="1"/>
</dbReference>